<dbReference type="PRINTS" id="PR00759">
    <property type="entry name" value="BASICPTASE"/>
</dbReference>
<keyword evidence="5" id="KW-1015">Disulfide bond</keyword>
<dbReference type="Proteomes" id="UP000527355">
    <property type="component" value="Unassembled WGS sequence"/>
</dbReference>
<reference evidence="9 10" key="1">
    <citation type="journal article" date="2020" name="Nature">
        <title>Six reference-quality genomes reveal evolution of bat adaptations.</title>
        <authorList>
            <person name="Jebb D."/>
            <person name="Huang Z."/>
            <person name="Pippel M."/>
            <person name="Hughes G.M."/>
            <person name="Lavrichenko K."/>
            <person name="Devanna P."/>
            <person name="Winkler S."/>
            <person name="Jermiin L.S."/>
            <person name="Skirmuntt E.C."/>
            <person name="Katzourakis A."/>
            <person name="Burkitt-Gray L."/>
            <person name="Ray D.A."/>
            <person name="Sullivan K.A.M."/>
            <person name="Roscito J.G."/>
            <person name="Kirilenko B.M."/>
            <person name="Davalos L.M."/>
            <person name="Corthals A.P."/>
            <person name="Power M.L."/>
            <person name="Jones G."/>
            <person name="Ransome R.D."/>
            <person name="Dechmann D.K.N."/>
            <person name="Locatelli A.G."/>
            <person name="Puechmaille S.J."/>
            <person name="Fedrigo O."/>
            <person name="Jarvis E.D."/>
            <person name="Hiller M."/>
            <person name="Vernes S.C."/>
            <person name="Myers E.W."/>
            <person name="Teeling E.C."/>
        </authorList>
    </citation>
    <scope>NUCLEOTIDE SEQUENCE [LARGE SCALE GENOMIC DNA]</scope>
    <source>
        <strain evidence="9">MMyoMyo1</strain>
        <tissue evidence="9">Flight muscle</tissue>
    </source>
</reference>
<comment type="subcellular location">
    <subcellularLocation>
        <location evidence="1">Secreted</location>
    </subcellularLocation>
</comment>
<dbReference type="PANTHER" id="PTHR10083">
    <property type="entry name" value="KUNITZ-TYPE PROTEASE INHIBITOR-RELATED"/>
    <property type="match status" value="1"/>
</dbReference>
<evidence type="ECO:0000256" key="3">
    <source>
        <dbReference type="ARBA" id="ARBA00022690"/>
    </source>
</evidence>
<dbReference type="EMBL" id="JABWUV010000009">
    <property type="protein sequence ID" value="KAF6331089.1"/>
    <property type="molecule type" value="Genomic_DNA"/>
</dbReference>
<keyword evidence="4" id="KW-0722">Serine protease inhibitor</keyword>
<feature type="region of interest" description="Disordered" evidence="6">
    <location>
        <begin position="23"/>
        <end position="42"/>
    </location>
</feature>
<dbReference type="PROSITE" id="PS00280">
    <property type="entry name" value="BPTI_KUNITZ_1"/>
    <property type="match status" value="1"/>
</dbReference>
<feature type="compositionally biased region" description="Polar residues" evidence="6">
    <location>
        <begin position="23"/>
        <end position="38"/>
    </location>
</feature>
<evidence type="ECO:0000256" key="1">
    <source>
        <dbReference type="ARBA" id="ARBA00004613"/>
    </source>
</evidence>
<dbReference type="VEuPathDB" id="HostDB:LOC118663238"/>
<keyword evidence="10" id="KW-1185">Reference proteome</keyword>
<dbReference type="PANTHER" id="PTHR10083:SF374">
    <property type="entry name" value="BPTI_KUNITZ INHIBITOR DOMAIN-CONTAINING PROTEIN"/>
    <property type="match status" value="1"/>
</dbReference>
<keyword evidence="7" id="KW-0732">Signal</keyword>
<dbReference type="GO" id="GO:0004867">
    <property type="term" value="F:serine-type endopeptidase inhibitor activity"/>
    <property type="evidence" value="ECO:0007669"/>
    <property type="project" value="UniProtKB-KW"/>
</dbReference>
<dbReference type="GO" id="GO:0005615">
    <property type="term" value="C:extracellular space"/>
    <property type="evidence" value="ECO:0007669"/>
    <property type="project" value="TreeGrafter"/>
</dbReference>
<feature type="signal peptide" evidence="7">
    <location>
        <begin position="1"/>
        <end position="21"/>
    </location>
</feature>
<evidence type="ECO:0000256" key="4">
    <source>
        <dbReference type="ARBA" id="ARBA00022900"/>
    </source>
</evidence>
<keyword evidence="2" id="KW-0964">Secreted</keyword>
<evidence type="ECO:0000256" key="5">
    <source>
        <dbReference type="ARBA" id="ARBA00023157"/>
    </source>
</evidence>
<keyword evidence="3" id="KW-0646">Protease inhibitor</keyword>
<protein>
    <submittedName>
        <fullName evidence="9">Serine peptidase inhibitor, Kunitz type 3</fullName>
    </submittedName>
</protein>
<evidence type="ECO:0000256" key="6">
    <source>
        <dbReference type="SAM" id="MobiDB-lite"/>
    </source>
</evidence>
<proteinExistence type="predicted"/>
<name>A0A7J7W131_MYOMY</name>
<feature type="domain" description="BPTI/Kunitz inhibitor" evidence="8">
    <location>
        <begin position="43"/>
        <end position="93"/>
    </location>
</feature>
<evidence type="ECO:0000313" key="9">
    <source>
        <dbReference type="EMBL" id="KAF6331089.1"/>
    </source>
</evidence>
<sequence>MQLRIALPFLLFLTFSQEFQSEAGTGQSTHHQNHQPSVSPEDCKLPMEKGPCRAKLPRWFYNSSTYGCMLFHFGGCNGNGNNFLKKDACEKTCKNI</sequence>
<dbReference type="PROSITE" id="PS50279">
    <property type="entry name" value="BPTI_KUNITZ_2"/>
    <property type="match status" value="1"/>
</dbReference>
<organism evidence="9 10">
    <name type="scientific">Myotis myotis</name>
    <name type="common">Greater mouse-eared bat</name>
    <name type="synonym">Vespertilio myotis</name>
    <dbReference type="NCBI Taxonomy" id="51298"/>
    <lineage>
        <taxon>Eukaryota</taxon>
        <taxon>Metazoa</taxon>
        <taxon>Chordata</taxon>
        <taxon>Craniata</taxon>
        <taxon>Vertebrata</taxon>
        <taxon>Euteleostomi</taxon>
        <taxon>Mammalia</taxon>
        <taxon>Eutheria</taxon>
        <taxon>Laurasiatheria</taxon>
        <taxon>Chiroptera</taxon>
        <taxon>Yangochiroptera</taxon>
        <taxon>Vespertilionidae</taxon>
        <taxon>Myotis</taxon>
    </lineage>
</organism>
<dbReference type="InterPro" id="IPR002223">
    <property type="entry name" value="Kunitz_BPTI"/>
</dbReference>
<dbReference type="InterPro" id="IPR020901">
    <property type="entry name" value="Prtase_inh_Kunz-CS"/>
</dbReference>
<dbReference type="Pfam" id="PF00014">
    <property type="entry name" value="Kunitz_BPTI"/>
    <property type="match status" value="1"/>
</dbReference>
<dbReference type="SMART" id="SM00131">
    <property type="entry name" value="KU"/>
    <property type="match status" value="1"/>
</dbReference>
<dbReference type="InterPro" id="IPR036880">
    <property type="entry name" value="Kunitz_BPTI_sf"/>
</dbReference>
<dbReference type="Gene3D" id="4.10.410.10">
    <property type="entry name" value="Pancreatic trypsin inhibitor Kunitz domain"/>
    <property type="match status" value="1"/>
</dbReference>
<dbReference type="FunFam" id="4.10.410.10:FF:000011">
    <property type="entry name" value="Tissue factor pathway inhibitor"/>
    <property type="match status" value="1"/>
</dbReference>
<comment type="caution">
    <text evidence="9">The sequence shown here is derived from an EMBL/GenBank/DDBJ whole genome shotgun (WGS) entry which is preliminary data.</text>
</comment>
<accession>A0A7J7W131</accession>
<evidence type="ECO:0000313" key="10">
    <source>
        <dbReference type="Proteomes" id="UP000527355"/>
    </source>
</evidence>
<gene>
    <name evidence="9" type="ORF">mMyoMyo1_018271</name>
</gene>
<dbReference type="InterPro" id="IPR050098">
    <property type="entry name" value="TFPI/VKTCI-like"/>
</dbReference>
<evidence type="ECO:0000259" key="8">
    <source>
        <dbReference type="PROSITE" id="PS50279"/>
    </source>
</evidence>
<evidence type="ECO:0000256" key="7">
    <source>
        <dbReference type="SAM" id="SignalP"/>
    </source>
</evidence>
<feature type="chain" id="PRO_5029547942" evidence="7">
    <location>
        <begin position="22"/>
        <end position="96"/>
    </location>
</feature>
<dbReference type="AlphaFoldDB" id="A0A7J7W131"/>
<evidence type="ECO:0000256" key="2">
    <source>
        <dbReference type="ARBA" id="ARBA00022525"/>
    </source>
</evidence>
<dbReference type="SUPFAM" id="SSF57362">
    <property type="entry name" value="BPTI-like"/>
    <property type="match status" value="1"/>
</dbReference>